<sequence>MCRSVSPYIVQNQTIVRMLTSNPPAPLTELGDTVSELQKIMIYPDGKLTPKALQAMLDFNKKENQVKEVCNLTKIKLRPDDGRIYLIVKRRTISSTNYIDLIEKLYNYFFTTNAPTMEEYFETWMHWRATEDSVTKKTIRENRYLWNALLKDQEITKVPLSSLTVKNYIHYFRSITKDRQLTCKRFNDLKSVMNGILYLAVENEVIDHNCLRDINFRQFIFKAEENSIKPYTEEERLQIINHLGNDFYSLAIMLDFHLVLRIGELKGLRWDDICGDFLYVQRFVDDQNEIIDDIKGHAKEGKRLMPLTPKAKEILEQVHLQNPNSEYIFIRNGQPLATVTFNRRLKKCCEELGIEYRSSHKLRFSTASILYKNGVEDTELQKLLGHTSLNMTHHYLRCLNPQEETASKMRAILG</sequence>
<dbReference type="Gene3D" id="1.10.150.130">
    <property type="match status" value="1"/>
</dbReference>
<dbReference type="InterPro" id="IPR011010">
    <property type="entry name" value="DNA_brk_join_enz"/>
</dbReference>
<dbReference type="Proteomes" id="UP000231092">
    <property type="component" value="Unassembled WGS sequence"/>
</dbReference>
<dbReference type="GO" id="GO:0006310">
    <property type="term" value="P:DNA recombination"/>
    <property type="evidence" value="ECO:0007669"/>
    <property type="project" value="UniProtKB-KW"/>
</dbReference>
<dbReference type="InterPro" id="IPR050090">
    <property type="entry name" value="Tyrosine_recombinase_XerCD"/>
</dbReference>
<evidence type="ECO:0000259" key="3">
    <source>
        <dbReference type="PROSITE" id="PS51898"/>
    </source>
</evidence>
<dbReference type="EMBL" id="PGET01000001">
    <property type="protein sequence ID" value="PJJ30154.1"/>
    <property type="molecule type" value="Genomic_DNA"/>
</dbReference>
<dbReference type="GO" id="GO:0003677">
    <property type="term" value="F:DNA binding"/>
    <property type="evidence" value="ECO:0007669"/>
    <property type="project" value="UniProtKB-KW"/>
</dbReference>
<organism evidence="4 5">
    <name type="scientific">[Clostridium] celerecrescens 18A</name>
    <dbReference type="NCBI Taxonomy" id="1286362"/>
    <lineage>
        <taxon>Bacteria</taxon>
        <taxon>Bacillati</taxon>
        <taxon>Bacillota</taxon>
        <taxon>Clostridia</taxon>
        <taxon>Lachnospirales</taxon>
        <taxon>Lachnospiraceae</taxon>
        <taxon>Lacrimispora</taxon>
    </lineage>
</organism>
<dbReference type="SUPFAM" id="SSF56349">
    <property type="entry name" value="DNA breaking-rejoining enzymes"/>
    <property type="match status" value="1"/>
</dbReference>
<feature type="domain" description="Tyr recombinase" evidence="3">
    <location>
        <begin position="226"/>
        <end position="409"/>
    </location>
</feature>
<name>A0A2M8Z9P2_9FIRM</name>
<keyword evidence="2" id="KW-0233">DNA recombination</keyword>
<gene>
    <name evidence="4" type="ORF">H171_3730</name>
</gene>
<dbReference type="PANTHER" id="PTHR30349">
    <property type="entry name" value="PHAGE INTEGRASE-RELATED"/>
    <property type="match status" value="1"/>
</dbReference>
<evidence type="ECO:0000256" key="2">
    <source>
        <dbReference type="ARBA" id="ARBA00023172"/>
    </source>
</evidence>
<reference evidence="4 5" key="1">
    <citation type="submission" date="2017-11" db="EMBL/GenBank/DDBJ databases">
        <title>Understudied soil microbes with underappreciated capabilities: Untangling the Clostridium saccharolyticum group.</title>
        <authorList>
            <person name="Leschine S."/>
        </authorList>
    </citation>
    <scope>NUCLEOTIDE SEQUENCE [LARGE SCALE GENOMIC DNA]</scope>
    <source>
        <strain evidence="4 5">18A</strain>
    </source>
</reference>
<evidence type="ECO:0000313" key="5">
    <source>
        <dbReference type="Proteomes" id="UP000231092"/>
    </source>
</evidence>
<proteinExistence type="predicted"/>
<dbReference type="InterPro" id="IPR002104">
    <property type="entry name" value="Integrase_catalytic"/>
</dbReference>
<dbReference type="GO" id="GO:0015074">
    <property type="term" value="P:DNA integration"/>
    <property type="evidence" value="ECO:0007669"/>
    <property type="project" value="InterPro"/>
</dbReference>
<accession>A0A2M8Z9P2</accession>
<comment type="caution">
    <text evidence="4">The sequence shown here is derived from an EMBL/GenBank/DDBJ whole genome shotgun (WGS) entry which is preliminary data.</text>
</comment>
<dbReference type="AlphaFoldDB" id="A0A2M8Z9P2"/>
<evidence type="ECO:0000256" key="1">
    <source>
        <dbReference type="ARBA" id="ARBA00023125"/>
    </source>
</evidence>
<keyword evidence="1" id="KW-0238">DNA-binding</keyword>
<dbReference type="PROSITE" id="PS51898">
    <property type="entry name" value="TYR_RECOMBINASE"/>
    <property type="match status" value="1"/>
</dbReference>
<dbReference type="Gene3D" id="1.10.443.10">
    <property type="entry name" value="Intergrase catalytic core"/>
    <property type="match status" value="1"/>
</dbReference>
<dbReference type="CDD" id="cd00796">
    <property type="entry name" value="INT_Rci_Hp1_C"/>
    <property type="match status" value="1"/>
</dbReference>
<dbReference type="InterPro" id="IPR013762">
    <property type="entry name" value="Integrase-like_cat_sf"/>
</dbReference>
<dbReference type="Pfam" id="PF00589">
    <property type="entry name" value="Phage_integrase"/>
    <property type="match status" value="1"/>
</dbReference>
<evidence type="ECO:0000313" key="4">
    <source>
        <dbReference type="EMBL" id="PJJ30154.1"/>
    </source>
</evidence>
<protein>
    <submittedName>
        <fullName evidence="4">Phage integrase family protein</fullName>
    </submittedName>
</protein>
<dbReference type="InterPro" id="IPR010998">
    <property type="entry name" value="Integrase_recombinase_N"/>
</dbReference>